<dbReference type="Pfam" id="PF25934">
    <property type="entry name" value="DUF7979"/>
    <property type="match status" value="1"/>
</dbReference>
<dbReference type="GeneID" id="39856638"/>
<dbReference type="EMBL" id="FNVN01000001">
    <property type="protein sequence ID" value="SEG01021.1"/>
    <property type="molecule type" value="Genomic_DNA"/>
</dbReference>
<keyword evidence="1" id="KW-0472">Membrane</keyword>
<dbReference type="OrthoDB" id="282792at2157"/>
<gene>
    <name evidence="3" type="ORF">SAMN04488133_1342</name>
</gene>
<reference evidence="3 4" key="1">
    <citation type="submission" date="2016-10" db="EMBL/GenBank/DDBJ databases">
        <authorList>
            <person name="de Groot N.N."/>
        </authorList>
    </citation>
    <scope>NUCLEOTIDE SEQUENCE [LARGE SCALE GENOMIC DNA]</scope>
    <source>
        <strain evidence="3 4">CGMCC 1.10331</strain>
    </source>
</reference>
<keyword evidence="1" id="KW-0812">Transmembrane</keyword>
<feature type="domain" description="DUF7979" evidence="2">
    <location>
        <begin position="36"/>
        <end position="104"/>
    </location>
</feature>
<feature type="transmembrane region" description="Helical" evidence="1">
    <location>
        <begin position="6"/>
        <end position="27"/>
    </location>
</feature>
<name>A0A1H5WNU6_9EURY</name>
<protein>
    <recommendedName>
        <fullName evidence="2">DUF7979 domain-containing protein</fullName>
    </recommendedName>
</protein>
<organism evidence="3 4">
    <name type="scientific">Halobellus limi</name>
    <dbReference type="NCBI Taxonomy" id="699433"/>
    <lineage>
        <taxon>Archaea</taxon>
        <taxon>Methanobacteriati</taxon>
        <taxon>Methanobacteriota</taxon>
        <taxon>Stenosarchaea group</taxon>
        <taxon>Halobacteria</taxon>
        <taxon>Halobacteriales</taxon>
        <taxon>Haloferacaceae</taxon>
        <taxon>Halobellus</taxon>
    </lineage>
</organism>
<sequence length="108" mass="12345">MGVRKFWIGIVVVVFLVSTGIGAVLLYDHLDGTARGLQVYPDDIDNTTDKDIVRYENMSEDEQSVFRSAVDSENGLAPIPESADYSIWYETEYVKYQNETYRVHMVVE</sequence>
<dbReference type="InterPro" id="IPR058285">
    <property type="entry name" value="DUF7979"/>
</dbReference>
<evidence type="ECO:0000259" key="2">
    <source>
        <dbReference type="Pfam" id="PF25934"/>
    </source>
</evidence>
<proteinExistence type="predicted"/>
<dbReference type="Proteomes" id="UP000236740">
    <property type="component" value="Unassembled WGS sequence"/>
</dbReference>
<keyword evidence="1" id="KW-1133">Transmembrane helix</keyword>
<evidence type="ECO:0000313" key="4">
    <source>
        <dbReference type="Proteomes" id="UP000236740"/>
    </source>
</evidence>
<accession>A0A1H5WNU6</accession>
<dbReference type="RefSeq" id="WP_136361781.1">
    <property type="nucleotide sequence ID" value="NZ_CP031311.1"/>
</dbReference>
<evidence type="ECO:0000256" key="1">
    <source>
        <dbReference type="SAM" id="Phobius"/>
    </source>
</evidence>
<keyword evidence="4" id="KW-1185">Reference proteome</keyword>
<evidence type="ECO:0000313" key="3">
    <source>
        <dbReference type="EMBL" id="SEG01021.1"/>
    </source>
</evidence>
<dbReference type="AlphaFoldDB" id="A0A1H5WNU6"/>